<dbReference type="Proteomes" id="UP001497535">
    <property type="component" value="Unassembled WGS sequence"/>
</dbReference>
<keyword evidence="2" id="KW-1185">Reference proteome</keyword>
<sequence length="130" mass="16114">MYFLPSEVQLDIFKYLNFKQLLNFQQTNCYLKNFINEYEGELARKEFYKLDFWTWAIEKSIPMFLNANDAKRESVICVLEQVHYCKLEREPKREFYNIRLPDFPKTIEDMKIARYFFQQIFNYFFKSVNF</sequence>
<accession>A0ACB0Y7W7</accession>
<name>A0ACB0Y7W7_MELEN</name>
<dbReference type="EMBL" id="CAVMJV010000008">
    <property type="protein sequence ID" value="CAK5036203.1"/>
    <property type="molecule type" value="Genomic_DNA"/>
</dbReference>
<evidence type="ECO:0000313" key="2">
    <source>
        <dbReference type="Proteomes" id="UP001497535"/>
    </source>
</evidence>
<comment type="caution">
    <text evidence="1">The sequence shown here is derived from an EMBL/GenBank/DDBJ whole genome shotgun (WGS) entry which is preliminary data.</text>
</comment>
<reference evidence="1" key="1">
    <citation type="submission" date="2023-11" db="EMBL/GenBank/DDBJ databases">
        <authorList>
            <person name="Poullet M."/>
        </authorList>
    </citation>
    <scope>NUCLEOTIDE SEQUENCE</scope>
    <source>
        <strain evidence="1">E1834</strain>
    </source>
</reference>
<evidence type="ECO:0000313" key="1">
    <source>
        <dbReference type="EMBL" id="CAK5036203.1"/>
    </source>
</evidence>
<organism evidence="1 2">
    <name type="scientific">Meloidogyne enterolobii</name>
    <name type="common">Root-knot nematode worm</name>
    <name type="synonym">Meloidogyne mayaguensis</name>
    <dbReference type="NCBI Taxonomy" id="390850"/>
    <lineage>
        <taxon>Eukaryota</taxon>
        <taxon>Metazoa</taxon>
        <taxon>Ecdysozoa</taxon>
        <taxon>Nematoda</taxon>
        <taxon>Chromadorea</taxon>
        <taxon>Rhabditida</taxon>
        <taxon>Tylenchina</taxon>
        <taxon>Tylenchomorpha</taxon>
        <taxon>Tylenchoidea</taxon>
        <taxon>Meloidogynidae</taxon>
        <taxon>Meloidogyninae</taxon>
        <taxon>Meloidogyne</taxon>
    </lineage>
</organism>
<protein>
    <submittedName>
        <fullName evidence="1">Uncharacterized protein</fullName>
    </submittedName>
</protein>
<proteinExistence type="predicted"/>
<gene>
    <name evidence="1" type="ORF">MENTE1834_LOCUS8955</name>
</gene>